<evidence type="ECO:0000313" key="1">
    <source>
        <dbReference type="EMBL" id="GAJ24737.1"/>
    </source>
</evidence>
<gene>
    <name evidence="1" type="ORF">S12H4_59430</name>
</gene>
<dbReference type="AlphaFoldDB" id="X1VUA5"/>
<dbReference type="EMBL" id="BARW01038832">
    <property type="protein sequence ID" value="GAJ24737.1"/>
    <property type="molecule type" value="Genomic_DNA"/>
</dbReference>
<accession>X1VUA5</accession>
<protein>
    <submittedName>
        <fullName evidence="1">Uncharacterized protein</fullName>
    </submittedName>
</protein>
<organism evidence="1">
    <name type="scientific">marine sediment metagenome</name>
    <dbReference type="NCBI Taxonomy" id="412755"/>
    <lineage>
        <taxon>unclassified sequences</taxon>
        <taxon>metagenomes</taxon>
        <taxon>ecological metagenomes</taxon>
    </lineage>
</organism>
<feature type="non-terminal residue" evidence="1">
    <location>
        <position position="1"/>
    </location>
</feature>
<sequence>PDSPAYKAFLASDLNFFRHLFKPFPFSQKTRKHINAWLKRAEEAL</sequence>
<name>X1VUA5_9ZZZZ</name>
<reference evidence="1" key="1">
    <citation type="journal article" date="2014" name="Front. Microbiol.">
        <title>High frequency of phylogenetically diverse reductive dehalogenase-homologous genes in deep subseafloor sedimentary metagenomes.</title>
        <authorList>
            <person name="Kawai M."/>
            <person name="Futagami T."/>
            <person name="Toyoda A."/>
            <person name="Takaki Y."/>
            <person name="Nishi S."/>
            <person name="Hori S."/>
            <person name="Arai W."/>
            <person name="Tsubouchi T."/>
            <person name="Morono Y."/>
            <person name="Uchiyama I."/>
            <person name="Ito T."/>
            <person name="Fujiyama A."/>
            <person name="Inagaki F."/>
            <person name="Takami H."/>
        </authorList>
    </citation>
    <scope>NUCLEOTIDE SEQUENCE</scope>
    <source>
        <strain evidence="1">Expedition CK06-06</strain>
    </source>
</reference>
<comment type="caution">
    <text evidence="1">The sequence shown here is derived from an EMBL/GenBank/DDBJ whole genome shotgun (WGS) entry which is preliminary data.</text>
</comment>
<proteinExistence type="predicted"/>